<protein>
    <recommendedName>
        <fullName evidence="4">SWIM-type domain-containing protein</fullName>
    </recommendedName>
</protein>
<dbReference type="EMBL" id="OZ034820">
    <property type="protein sequence ID" value="CAL1404249.1"/>
    <property type="molecule type" value="Genomic_DNA"/>
</dbReference>
<feature type="compositionally biased region" description="Basic and acidic residues" evidence="1">
    <location>
        <begin position="41"/>
        <end position="55"/>
    </location>
</feature>
<sequence>MDRYSSRKSAVSTANYLREDHDAGERGSAGLGDGDGGGGGHRVEGKSAEERIEVDSPKQKLLFQELASQADSKGGGPATVGCSFAIPFECPKLEGVPCRHLLQVISAI</sequence>
<feature type="region of interest" description="Disordered" evidence="1">
    <location>
        <begin position="1"/>
        <end position="55"/>
    </location>
</feature>
<evidence type="ECO:0008006" key="4">
    <source>
        <dbReference type="Google" id="ProtNLM"/>
    </source>
</evidence>
<organism evidence="2 3">
    <name type="scientific">Linum trigynum</name>
    <dbReference type="NCBI Taxonomy" id="586398"/>
    <lineage>
        <taxon>Eukaryota</taxon>
        <taxon>Viridiplantae</taxon>
        <taxon>Streptophyta</taxon>
        <taxon>Embryophyta</taxon>
        <taxon>Tracheophyta</taxon>
        <taxon>Spermatophyta</taxon>
        <taxon>Magnoliopsida</taxon>
        <taxon>eudicotyledons</taxon>
        <taxon>Gunneridae</taxon>
        <taxon>Pentapetalae</taxon>
        <taxon>rosids</taxon>
        <taxon>fabids</taxon>
        <taxon>Malpighiales</taxon>
        <taxon>Linaceae</taxon>
        <taxon>Linum</taxon>
    </lineage>
</organism>
<dbReference type="Proteomes" id="UP001497516">
    <property type="component" value="Chromosome 7"/>
</dbReference>
<evidence type="ECO:0000313" key="2">
    <source>
        <dbReference type="EMBL" id="CAL1404249.1"/>
    </source>
</evidence>
<gene>
    <name evidence="2" type="ORF">LTRI10_LOCUS44120</name>
</gene>
<accession>A0AAV2G0U8</accession>
<keyword evidence="3" id="KW-1185">Reference proteome</keyword>
<feature type="compositionally biased region" description="Gly residues" evidence="1">
    <location>
        <begin position="27"/>
        <end position="40"/>
    </location>
</feature>
<evidence type="ECO:0000313" key="3">
    <source>
        <dbReference type="Proteomes" id="UP001497516"/>
    </source>
</evidence>
<name>A0AAV2G0U8_9ROSI</name>
<proteinExistence type="predicted"/>
<dbReference type="AlphaFoldDB" id="A0AAV2G0U8"/>
<evidence type="ECO:0000256" key="1">
    <source>
        <dbReference type="SAM" id="MobiDB-lite"/>
    </source>
</evidence>
<reference evidence="2 3" key="1">
    <citation type="submission" date="2024-04" db="EMBL/GenBank/DDBJ databases">
        <authorList>
            <person name="Fracassetti M."/>
        </authorList>
    </citation>
    <scope>NUCLEOTIDE SEQUENCE [LARGE SCALE GENOMIC DNA]</scope>
</reference>